<keyword evidence="1" id="KW-0805">Transcription regulation</keyword>
<dbReference type="NCBIfam" id="NF033788">
    <property type="entry name" value="HTH_metalloreg"/>
    <property type="match status" value="1"/>
</dbReference>
<dbReference type="Gene3D" id="1.10.10.10">
    <property type="entry name" value="Winged helix-like DNA-binding domain superfamily/Winged helix DNA-binding domain"/>
    <property type="match status" value="1"/>
</dbReference>
<organism evidence="5 6">
    <name type="scientific">Pontibacter mucosus</name>
    <dbReference type="NCBI Taxonomy" id="1649266"/>
    <lineage>
        <taxon>Bacteria</taxon>
        <taxon>Pseudomonadati</taxon>
        <taxon>Bacteroidota</taxon>
        <taxon>Cytophagia</taxon>
        <taxon>Cytophagales</taxon>
        <taxon>Hymenobacteraceae</taxon>
        <taxon>Pontibacter</taxon>
    </lineage>
</organism>
<dbReference type="InterPro" id="IPR036390">
    <property type="entry name" value="WH_DNA-bd_sf"/>
</dbReference>
<dbReference type="InterPro" id="IPR001845">
    <property type="entry name" value="HTH_ArsR_DNA-bd_dom"/>
</dbReference>
<accession>A0A2T5Y9T7</accession>
<dbReference type="InterPro" id="IPR036388">
    <property type="entry name" value="WH-like_DNA-bd_sf"/>
</dbReference>
<sequence length="115" mass="12862">MLIKKQISSCRRRIEDLTDPIQLLSSTLSLAGSEARLKILFLLKEEGELCPCDISDILYMSVPAISQHLRKLKEGGLITAKKTGQTIFYALTPKAQKLLQRQFNFLANATINTTP</sequence>
<evidence type="ECO:0000256" key="3">
    <source>
        <dbReference type="ARBA" id="ARBA00023163"/>
    </source>
</evidence>
<dbReference type="Pfam" id="PF01022">
    <property type="entry name" value="HTH_5"/>
    <property type="match status" value="1"/>
</dbReference>
<dbReference type="SUPFAM" id="SSF46785">
    <property type="entry name" value="Winged helix' DNA-binding domain"/>
    <property type="match status" value="1"/>
</dbReference>
<feature type="domain" description="HTH arsR-type" evidence="4">
    <location>
        <begin position="16"/>
        <end position="110"/>
    </location>
</feature>
<dbReference type="InterPro" id="IPR011991">
    <property type="entry name" value="ArsR-like_HTH"/>
</dbReference>
<dbReference type="RefSeq" id="WP_245905205.1">
    <property type="nucleotide sequence ID" value="NZ_QBKI01000013.1"/>
</dbReference>
<evidence type="ECO:0000313" key="5">
    <source>
        <dbReference type="EMBL" id="PTX13164.1"/>
    </source>
</evidence>
<protein>
    <submittedName>
        <fullName evidence="5">ArsR family transcriptional regulator</fullName>
    </submittedName>
</protein>
<dbReference type="AlphaFoldDB" id="A0A2T5Y9T7"/>
<keyword evidence="6" id="KW-1185">Reference proteome</keyword>
<dbReference type="EMBL" id="QBKI01000013">
    <property type="protein sequence ID" value="PTX13164.1"/>
    <property type="molecule type" value="Genomic_DNA"/>
</dbReference>
<dbReference type="PANTHER" id="PTHR33154:SF33">
    <property type="entry name" value="TRANSCRIPTIONAL REPRESSOR SDPR"/>
    <property type="match status" value="1"/>
</dbReference>
<evidence type="ECO:0000256" key="2">
    <source>
        <dbReference type="ARBA" id="ARBA00023125"/>
    </source>
</evidence>
<proteinExistence type="predicted"/>
<dbReference type="SMART" id="SM00418">
    <property type="entry name" value="HTH_ARSR"/>
    <property type="match status" value="1"/>
</dbReference>
<keyword evidence="2" id="KW-0238">DNA-binding</keyword>
<gene>
    <name evidence="5" type="ORF">C8N40_11386</name>
</gene>
<dbReference type="GO" id="GO:0003700">
    <property type="term" value="F:DNA-binding transcription factor activity"/>
    <property type="evidence" value="ECO:0007669"/>
    <property type="project" value="InterPro"/>
</dbReference>
<name>A0A2T5Y9T7_9BACT</name>
<evidence type="ECO:0000259" key="4">
    <source>
        <dbReference type="PROSITE" id="PS50987"/>
    </source>
</evidence>
<reference evidence="5 6" key="1">
    <citation type="submission" date="2018-04" db="EMBL/GenBank/DDBJ databases">
        <title>Genomic Encyclopedia of Archaeal and Bacterial Type Strains, Phase II (KMG-II): from individual species to whole genera.</title>
        <authorList>
            <person name="Goeker M."/>
        </authorList>
    </citation>
    <scope>NUCLEOTIDE SEQUENCE [LARGE SCALE GENOMIC DNA]</scope>
    <source>
        <strain evidence="5 6">DSM 100162</strain>
    </source>
</reference>
<evidence type="ECO:0000313" key="6">
    <source>
        <dbReference type="Proteomes" id="UP000244225"/>
    </source>
</evidence>
<comment type="caution">
    <text evidence="5">The sequence shown here is derived from an EMBL/GenBank/DDBJ whole genome shotgun (WGS) entry which is preliminary data.</text>
</comment>
<dbReference type="CDD" id="cd00090">
    <property type="entry name" value="HTH_ARSR"/>
    <property type="match status" value="1"/>
</dbReference>
<dbReference type="PROSITE" id="PS50987">
    <property type="entry name" value="HTH_ARSR_2"/>
    <property type="match status" value="1"/>
</dbReference>
<dbReference type="PANTHER" id="PTHR33154">
    <property type="entry name" value="TRANSCRIPTIONAL REGULATOR, ARSR FAMILY"/>
    <property type="match status" value="1"/>
</dbReference>
<dbReference type="InterPro" id="IPR051081">
    <property type="entry name" value="HTH_MetalResp_TranReg"/>
</dbReference>
<keyword evidence="3" id="KW-0804">Transcription</keyword>
<dbReference type="GO" id="GO:0003677">
    <property type="term" value="F:DNA binding"/>
    <property type="evidence" value="ECO:0007669"/>
    <property type="project" value="UniProtKB-KW"/>
</dbReference>
<dbReference type="PRINTS" id="PR00778">
    <property type="entry name" value="HTHARSR"/>
</dbReference>
<dbReference type="Proteomes" id="UP000244225">
    <property type="component" value="Unassembled WGS sequence"/>
</dbReference>
<evidence type="ECO:0000256" key="1">
    <source>
        <dbReference type="ARBA" id="ARBA00023015"/>
    </source>
</evidence>